<evidence type="ECO:0000313" key="4">
    <source>
        <dbReference type="EMBL" id="MDW5598549.1"/>
    </source>
</evidence>
<sequence length="307" mass="32166">MSTELLVHVGPDPSPQLEQAVRDGGGTLVGAVAEAEAIVWRGSPEQLQPLLHDGIRWVQLPSAGVEHWLESGLIDTAGARRWTAATGAYGAITAEHAFALLLAGLRRLPECARASSWQGDALEGGTLFGTTVAIIGAGGIGRALIAMLEPFGVTVLAVNRSGREVPGAAEIVPFTRVGELWPRADAVVLCAPATAETHHLLDAAALAALPAHAWVVNVARGSLVDTDALVRAFADGAIAGAALDVTDPEPLPADHPLWREPRALITPHTANPAGPLRIALAERVRENVARLREDRELLGIVDPARGY</sequence>
<evidence type="ECO:0000256" key="2">
    <source>
        <dbReference type="ARBA" id="ARBA00023027"/>
    </source>
</evidence>
<keyword evidence="1" id="KW-0560">Oxidoreductase</keyword>
<proteinExistence type="predicted"/>
<dbReference type="Gene3D" id="3.40.50.720">
    <property type="entry name" value="NAD(P)-binding Rossmann-like Domain"/>
    <property type="match status" value="2"/>
</dbReference>
<dbReference type="PANTHER" id="PTHR43333:SF1">
    <property type="entry name" value="D-ISOMER SPECIFIC 2-HYDROXYACID DEHYDROGENASE NAD-BINDING DOMAIN-CONTAINING PROTEIN"/>
    <property type="match status" value="1"/>
</dbReference>
<keyword evidence="2" id="KW-0520">NAD</keyword>
<feature type="domain" description="D-isomer specific 2-hydroxyacid dehydrogenase NAD-binding" evidence="3">
    <location>
        <begin position="99"/>
        <end position="270"/>
    </location>
</feature>
<accession>A0ABU4I2N5</accession>
<dbReference type="CDD" id="cd12159">
    <property type="entry name" value="2-Hacid_dh_2"/>
    <property type="match status" value="1"/>
</dbReference>
<evidence type="ECO:0000313" key="5">
    <source>
        <dbReference type="Proteomes" id="UP001284601"/>
    </source>
</evidence>
<dbReference type="InterPro" id="IPR006140">
    <property type="entry name" value="D-isomer_DH_NAD-bd"/>
</dbReference>
<protein>
    <submittedName>
        <fullName evidence="4">D-isomer specific 2-hydroxyacid dehydrogenase family protein</fullName>
    </submittedName>
</protein>
<dbReference type="SUPFAM" id="SSF51735">
    <property type="entry name" value="NAD(P)-binding Rossmann-fold domains"/>
    <property type="match status" value="1"/>
</dbReference>
<dbReference type="RefSeq" id="WP_318601078.1">
    <property type="nucleotide sequence ID" value="NZ_JAWSTH010000151.1"/>
</dbReference>
<reference evidence="5" key="1">
    <citation type="submission" date="2023-07" db="EMBL/GenBank/DDBJ databases">
        <title>Conexibacter stalactiti sp. nov., isolated from stalactites in a lava cave and emended description of the genus Conexibacter.</title>
        <authorList>
            <person name="Lee S.D."/>
        </authorList>
    </citation>
    <scope>NUCLEOTIDE SEQUENCE [LARGE SCALE GENOMIC DNA]</scope>
    <source>
        <strain evidence="5">KCTC 39840</strain>
    </source>
</reference>
<keyword evidence="5" id="KW-1185">Reference proteome</keyword>
<dbReference type="EMBL" id="JAWSTH010000151">
    <property type="protein sequence ID" value="MDW5598549.1"/>
    <property type="molecule type" value="Genomic_DNA"/>
</dbReference>
<dbReference type="Proteomes" id="UP001284601">
    <property type="component" value="Unassembled WGS sequence"/>
</dbReference>
<name>A0ABU4I2N5_9ACTN</name>
<dbReference type="PANTHER" id="PTHR43333">
    <property type="entry name" value="2-HACID_DH_C DOMAIN-CONTAINING PROTEIN"/>
    <property type="match status" value="1"/>
</dbReference>
<dbReference type="Pfam" id="PF02826">
    <property type="entry name" value="2-Hacid_dh_C"/>
    <property type="match status" value="1"/>
</dbReference>
<evidence type="ECO:0000256" key="1">
    <source>
        <dbReference type="ARBA" id="ARBA00023002"/>
    </source>
</evidence>
<comment type="caution">
    <text evidence="4">The sequence shown here is derived from an EMBL/GenBank/DDBJ whole genome shotgun (WGS) entry which is preliminary data.</text>
</comment>
<dbReference type="InterPro" id="IPR036291">
    <property type="entry name" value="NAD(P)-bd_dom_sf"/>
</dbReference>
<evidence type="ECO:0000259" key="3">
    <source>
        <dbReference type="Pfam" id="PF02826"/>
    </source>
</evidence>
<reference evidence="4 5" key="2">
    <citation type="submission" date="2023-10" db="EMBL/GenBank/DDBJ databases">
        <authorList>
            <person name="Han X.F."/>
        </authorList>
    </citation>
    <scope>NUCLEOTIDE SEQUENCE [LARGE SCALE GENOMIC DNA]</scope>
    <source>
        <strain evidence="4 5">KCTC 39840</strain>
    </source>
</reference>
<organism evidence="4 5">
    <name type="scientific">Conexibacter stalactiti</name>
    <dbReference type="NCBI Taxonomy" id="1940611"/>
    <lineage>
        <taxon>Bacteria</taxon>
        <taxon>Bacillati</taxon>
        <taxon>Actinomycetota</taxon>
        <taxon>Thermoleophilia</taxon>
        <taxon>Solirubrobacterales</taxon>
        <taxon>Conexibacteraceae</taxon>
        <taxon>Conexibacter</taxon>
    </lineage>
</organism>
<gene>
    <name evidence="4" type="ORF">R7226_29580</name>
</gene>